<keyword evidence="2" id="KW-0812">Transmembrane</keyword>
<name>A0A6L8RNM3_9ACTN</name>
<feature type="transmembrane region" description="Helical" evidence="2">
    <location>
        <begin position="133"/>
        <end position="153"/>
    </location>
</feature>
<feature type="region of interest" description="Disordered" evidence="1">
    <location>
        <begin position="54"/>
        <end position="105"/>
    </location>
</feature>
<gene>
    <name evidence="3" type="ORF">GT635_08770</name>
</gene>
<keyword evidence="2" id="KW-1133">Transmembrane helix</keyword>
<dbReference type="AlphaFoldDB" id="A0A6L8RNM3"/>
<keyword evidence="2" id="KW-0472">Membrane</keyword>
<evidence type="ECO:0000313" key="3">
    <source>
        <dbReference type="EMBL" id="MZJ86535.1"/>
    </source>
</evidence>
<dbReference type="EMBL" id="WWTB01000022">
    <property type="protein sequence ID" value="MZJ86535.1"/>
    <property type="molecule type" value="Genomic_DNA"/>
</dbReference>
<feature type="region of interest" description="Disordered" evidence="1">
    <location>
        <begin position="1"/>
        <end position="42"/>
    </location>
</feature>
<protein>
    <submittedName>
        <fullName evidence="3">Uncharacterized protein</fullName>
    </submittedName>
</protein>
<accession>A0A6L8RNM3</accession>
<evidence type="ECO:0000313" key="4">
    <source>
        <dbReference type="Proteomes" id="UP000481598"/>
    </source>
</evidence>
<comment type="caution">
    <text evidence="3">The sequence shown here is derived from an EMBL/GenBank/DDBJ whole genome shotgun (WGS) entry which is preliminary data.</text>
</comment>
<sequence length="155" mass="17705">MDEQSQNKMFMPTQGEDTSTQPPRFHRPHISQEPINDPEPEYVTRNRYQTLEDAQTGRKHMGVASGDPVYLKDAPLSKHSATSDEPMKASVTHQQRGPRPKQTLTHSARYLETPKQGKSIFVSSSKRRKQHRLTILLLIIVAIAVALVIRFIFFK</sequence>
<proteinExistence type="predicted"/>
<evidence type="ECO:0000256" key="1">
    <source>
        <dbReference type="SAM" id="MobiDB-lite"/>
    </source>
</evidence>
<dbReference type="Proteomes" id="UP000481598">
    <property type="component" value="Unassembled WGS sequence"/>
</dbReference>
<organism evidence="3 4">
    <name type="scientific">Collinsella aerofaciens</name>
    <dbReference type="NCBI Taxonomy" id="74426"/>
    <lineage>
        <taxon>Bacteria</taxon>
        <taxon>Bacillati</taxon>
        <taxon>Actinomycetota</taxon>
        <taxon>Coriobacteriia</taxon>
        <taxon>Coriobacteriales</taxon>
        <taxon>Coriobacteriaceae</taxon>
        <taxon>Collinsella</taxon>
    </lineage>
</organism>
<reference evidence="3 4" key="1">
    <citation type="journal article" date="2019" name="Nat. Med.">
        <title>A library of human gut bacterial isolates paired with longitudinal multiomics data enables mechanistic microbiome research.</title>
        <authorList>
            <person name="Poyet M."/>
            <person name="Groussin M."/>
            <person name="Gibbons S.M."/>
            <person name="Avila-Pacheco J."/>
            <person name="Jiang X."/>
            <person name="Kearney S.M."/>
            <person name="Perrotta A.R."/>
            <person name="Berdy B."/>
            <person name="Zhao S."/>
            <person name="Lieberman T.D."/>
            <person name="Swanson P.K."/>
            <person name="Smith M."/>
            <person name="Roesemann S."/>
            <person name="Alexander J.E."/>
            <person name="Rich S.A."/>
            <person name="Livny J."/>
            <person name="Vlamakis H."/>
            <person name="Clish C."/>
            <person name="Bullock K."/>
            <person name="Deik A."/>
            <person name="Scott J."/>
            <person name="Pierce K.A."/>
            <person name="Xavier R.J."/>
            <person name="Alm E.J."/>
        </authorList>
    </citation>
    <scope>NUCLEOTIDE SEQUENCE [LARGE SCALE GENOMIC DNA]</scope>
    <source>
        <strain evidence="3 4">BIOML-A10</strain>
    </source>
</reference>
<evidence type="ECO:0000256" key="2">
    <source>
        <dbReference type="SAM" id="Phobius"/>
    </source>
</evidence>
<dbReference type="RefSeq" id="WP_161155886.1">
    <property type="nucleotide sequence ID" value="NZ_WWSY01000006.1"/>
</dbReference>